<reference evidence="11 12" key="1">
    <citation type="submission" date="2019-03" db="EMBL/GenBank/DDBJ databases">
        <title>Genomic Encyclopedia of Type Strains, Phase III (KMG-III): the genomes of soil and plant-associated and newly described type strains.</title>
        <authorList>
            <person name="Whitman W."/>
        </authorList>
    </citation>
    <scope>NUCLEOTIDE SEQUENCE [LARGE SCALE GENOMIC DNA]</scope>
    <source>
        <strain evidence="11 12">VKM Ac-2575</strain>
    </source>
</reference>
<keyword evidence="2" id="KW-0645">Protease</keyword>
<feature type="domain" description="Peptidase S53" evidence="10">
    <location>
        <begin position="247"/>
        <end position="676"/>
    </location>
</feature>
<dbReference type="InterPro" id="IPR000209">
    <property type="entry name" value="Peptidase_S8/S53_dom"/>
</dbReference>
<dbReference type="AlphaFoldDB" id="A0A4R7SWX3"/>
<dbReference type="CDD" id="cd04056">
    <property type="entry name" value="Peptidases_S53"/>
    <property type="match status" value="1"/>
</dbReference>
<dbReference type="GO" id="GO:0006508">
    <property type="term" value="P:proteolysis"/>
    <property type="evidence" value="ECO:0007669"/>
    <property type="project" value="UniProtKB-KW"/>
</dbReference>
<dbReference type="PANTHER" id="PTHR14218">
    <property type="entry name" value="PROTEASE S8 TRIPEPTIDYL PEPTIDASE I CLN2"/>
    <property type="match status" value="1"/>
</dbReference>
<evidence type="ECO:0000256" key="6">
    <source>
        <dbReference type="ARBA" id="ARBA00022837"/>
    </source>
</evidence>
<evidence type="ECO:0000256" key="3">
    <source>
        <dbReference type="ARBA" id="ARBA00022723"/>
    </source>
</evidence>
<protein>
    <submittedName>
        <fullName evidence="11">Subtilase family protein</fullName>
    </submittedName>
</protein>
<dbReference type="PROSITE" id="PS51695">
    <property type="entry name" value="SEDOLISIN"/>
    <property type="match status" value="1"/>
</dbReference>
<evidence type="ECO:0000256" key="2">
    <source>
        <dbReference type="ARBA" id="ARBA00022670"/>
    </source>
</evidence>
<dbReference type="InterPro" id="IPR036852">
    <property type="entry name" value="Peptidase_S8/S53_dom_sf"/>
</dbReference>
<keyword evidence="5" id="KW-0720">Serine protease</keyword>
<accession>A0A4R7SWX3</accession>
<dbReference type="PROSITE" id="PS00138">
    <property type="entry name" value="SUBTILASE_SER"/>
    <property type="match status" value="1"/>
</dbReference>
<dbReference type="SUPFAM" id="SSF52743">
    <property type="entry name" value="Subtilisin-like"/>
    <property type="match status" value="1"/>
</dbReference>
<dbReference type="Proteomes" id="UP000295151">
    <property type="component" value="Unassembled WGS sequence"/>
</dbReference>
<dbReference type="PANTHER" id="PTHR14218:SF15">
    <property type="entry name" value="TRIPEPTIDYL-PEPTIDASE 1"/>
    <property type="match status" value="1"/>
</dbReference>
<name>A0A4R7SWX3_9ACTN</name>
<evidence type="ECO:0000256" key="4">
    <source>
        <dbReference type="ARBA" id="ARBA00022801"/>
    </source>
</evidence>
<dbReference type="EMBL" id="SOCE01000002">
    <property type="protein sequence ID" value="TDU83731.1"/>
    <property type="molecule type" value="Genomic_DNA"/>
</dbReference>
<dbReference type="RefSeq" id="WP_166678807.1">
    <property type="nucleotide sequence ID" value="NZ_SOCE01000002.1"/>
</dbReference>
<organism evidence="11 12">
    <name type="scientific">Kribbella voronezhensis</name>
    <dbReference type="NCBI Taxonomy" id="2512212"/>
    <lineage>
        <taxon>Bacteria</taxon>
        <taxon>Bacillati</taxon>
        <taxon>Actinomycetota</taxon>
        <taxon>Actinomycetes</taxon>
        <taxon>Propionibacteriales</taxon>
        <taxon>Kribbellaceae</taxon>
        <taxon>Kribbella</taxon>
    </lineage>
</organism>
<evidence type="ECO:0000256" key="8">
    <source>
        <dbReference type="SAM" id="MobiDB-lite"/>
    </source>
</evidence>
<evidence type="ECO:0000259" key="10">
    <source>
        <dbReference type="PROSITE" id="PS51695"/>
    </source>
</evidence>
<evidence type="ECO:0000256" key="7">
    <source>
        <dbReference type="ARBA" id="ARBA00023145"/>
    </source>
</evidence>
<comment type="caution">
    <text evidence="11">The sequence shown here is derived from an EMBL/GenBank/DDBJ whole genome shotgun (WGS) entry which is preliminary data.</text>
</comment>
<dbReference type="GO" id="GO:0008240">
    <property type="term" value="F:tripeptidyl-peptidase activity"/>
    <property type="evidence" value="ECO:0007669"/>
    <property type="project" value="TreeGrafter"/>
</dbReference>
<keyword evidence="9" id="KW-0732">Signal</keyword>
<keyword evidence="4" id="KW-0378">Hydrolase</keyword>
<dbReference type="InterPro" id="IPR006311">
    <property type="entry name" value="TAT_signal"/>
</dbReference>
<dbReference type="InterPro" id="IPR030400">
    <property type="entry name" value="Sedolisin_dom"/>
</dbReference>
<dbReference type="GO" id="GO:0004252">
    <property type="term" value="F:serine-type endopeptidase activity"/>
    <property type="evidence" value="ECO:0007669"/>
    <property type="project" value="InterPro"/>
</dbReference>
<feature type="region of interest" description="Disordered" evidence="8">
    <location>
        <begin position="34"/>
        <end position="55"/>
    </location>
</feature>
<dbReference type="PROSITE" id="PS51318">
    <property type="entry name" value="TAT"/>
    <property type="match status" value="1"/>
</dbReference>
<feature type="signal peptide" evidence="9">
    <location>
        <begin position="1"/>
        <end position="21"/>
    </location>
</feature>
<comment type="cofactor">
    <cofactor evidence="1">
        <name>Ca(2+)</name>
        <dbReference type="ChEBI" id="CHEBI:29108"/>
    </cofactor>
</comment>
<keyword evidence="7" id="KW-0865">Zymogen</keyword>
<evidence type="ECO:0000313" key="11">
    <source>
        <dbReference type="EMBL" id="TDU83731.1"/>
    </source>
</evidence>
<dbReference type="Pfam" id="PF09286">
    <property type="entry name" value="Pro-kuma_activ"/>
    <property type="match status" value="1"/>
</dbReference>
<evidence type="ECO:0000256" key="1">
    <source>
        <dbReference type="ARBA" id="ARBA00001913"/>
    </source>
</evidence>
<sequence>MKRSRRTALAIAAAGAVVAVAALPVASAAPAEQKVSGGRPSWAVASADRGPTDPGTELEARVYLAGRDPQAMTAYALAVTDPHNAAYRHFLSAAEVNRRFGPTAEQTRAVTSWLKSSGLKVTSTDSHYVGFRGSVDKVQRAFDVQLHDFADANGLHRAPTGEVKVPARIASAVQGVVGLEDPAKQGVRAKSADEVAALTAPRATEPDPWGPSPALYRAEPCSNYWGEKPATDQPKSDGKTRPWTLCGYGPQELRKAYGLDRTSLTGRGVTVGIIDPYASPTIEADVAAYANKHVSQGWRPGQLKQYTTPGGSPDCFGGPPNAIYVEEALDIEAVHAMAPDADVAYVGAKDCSDPSLLDALNRLVDHHLADMVSNSWGDGANGPATEAIRQAYEDVFQRAAIQGIGVYFSSGDCGVEDPVTGCGRNEDSNGVQTEYPPESVWVTGVGGTTMALGPDYRKVFEAGWGNIRSEKKADGSGWDPDPRAGYPAAFTGGSGGGTSAKVRQPAYQAGVVPAKLARTLLTGETSAYPMRVVPDVAMDGDNNTGMMVGQTWLKADGTVGYLEVRLGGTSLSSPLMAGLQAVAQQAQRSPIGFANPQLYQRAGSRAFDDVTDTPFGPNELLNVVRNDYSNITDPTSPIKTRLYTFGLNGPIKAVTGYDDVTGVGTPSSTYAQSYQR</sequence>
<dbReference type="SMART" id="SM00944">
    <property type="entry name" value="Pro-kuma_activ"/>
    <property type="match status" value="1"/>
</dbReference>
<dbReference type="InterPro" id="IPR050819">
    <property type="entry name" value="Tripeptidyl-peptidase_I"/>
</dbReference>
<keyword evidence="3" id="KW-0479">Metal-binding</keyword>
<dbReference type="Pfam" id="PF00082">
    <property type="entry name" value="Peptidase_S8"/>
    <property type="match status" value="1"/>
</dbReference>
<feature type="chain" id="PRO_5038896873" evidence="9">
    <location>
        <begin position="22"/>
        <end position="676"/>
    </location>
</feature>
<keyword evidence="12" id="KW-1185">Reference proteome</keyword>
<dbReference type="CDD" id="cd11377">
    <property type="entry name" value="Pro-peptidase_S53"/>
    <property type="match status" value="1"/>
</dbReference>
<evidence type="ECO:0000313" key="12">
    <source>
        <dbReference type="Proteomes" id="UP000295151"/>
    </source>
</evidence>
<dbReference type="InterPro" id="IPR015366">
    <property type="entry name" value="S53_propep"/>
</dbReference>
<evidence type="ECO:0000256" key="5">
    <source>
        <dbReference type="ARBA" id="ARBA00022825"/>
    </source>
</evidence>
<dbReference type="InterPro" id="IPR023828">
    <property type="entry name" value="Peptidase_S8_Ser-AS"/>
</dbReference>
<dbReference type="Gene3D" id="3.40.50.200">
    <property type="entry name" value="Peptidase S8/S53 domain"/>
    <property type="match status" value="1"/>
</dbReference>
<dbReference type="SUPFAM" id="SSF54897">
    <property type="entry name" value="Protease propeptides/inhibitors"/>
    <property type="match status" value="1"/>
</dbReference>
<keyword evidence="6" id="KW-0106">Calcium</keyword>
<proteinExistence type="predicted"/>
<dbReference type="GO" id="GO:0046872">
    <property type="term" value="F:metal ion binding"/>
    <property type="evidence" value="ECO:0007669"/>
    <property type="project" value="UniProtKB-KW"/>
</dbReference>
<evidence type="ECO:0000256" key="9">
    <source>
        <dbReference type="SAM" id="SignalP"/>
    </source>
</evidence>
<gene>
    <name evidence="11" type="ORF">EV138_6195</name>
</gene>